<reference evidence="1" key="2">
    <citation type="journal article" date="2015" name="Data Brief">
        <title>Shoot transcriptome of the giant reed, Arundo donax.</title>
        <authorList>
            <person name="Barrero R.A."/>
            <person name="Guerrero F.D."/>
            <person name="Moolhuijzen P."/>
            <person name="Goolsby J.A."/>
            <person name="Tidwell J."/>
            <person name="Bellgard S.E."/>
            <person name="Bellgard M.I."/>
        </authorList>
    </citation>
    <scope>NUCLEOTIDE SEQUENCE</scope>
    <source>
        <tissue evidence="1">Shoot tissue taken approximately 20 cm above the soil surface</tissue>
    </source>
</reference>
<evidence type="ECO:0000313" key="1">
    <source>
        <dbReference type="EMBL" id="JAD58266.1"/>
    </source>
</evidence>
<accession>A0A0A9B4H0</accession>
<name>A0A0A9B4H0_ARUDO</name>
<dbReference type="AlphaFoldDB" id="A0A0A9B4H0"/>
<dbReference type="EMBL" id="GBRH01239629">
    <property type="protein sequence ID" value="JAD58266.1"/>
    <property type="molecule type" value="Transcribed_RNA"/>
</dbReference>
<reference evidence="1" key="1">
    <citation type="submission" date="2014-09" db="EMBL/GenBank/DDBJ databases">
        <authorList>
            <person name="Magalhaes I.L.F."/>
            <person name="Oliveira U."/>
            <person name="Santos F.R."/>
            <person name="Vidigal T.H.D.A."/>
            <person name="Brescovit A.D."/>
            <person name="Santos A.J."/>
        </authorList>
    </citation>
    <scope>NUCLEOTIDE SEQUENCE</scope>
    <source>
        <tissue evidence="1">Shoot tissue taken approximately 20 cm above the soil surface</tissue>
    </source>
</reference>
<organism evidence="1">
    <name type="scientific">Arundo donax</name>
    <name type="common">Giant reed</name>
    <name type="synonym">Donax arundinaceus</name>
    <dbReference type="NCBI Taxonomy" id="35708"/>
    <lineage>
        <taxon>Eukaryota</taxon>
        <taxon>Viridiplantae</taxon>
        <taxon>Streptophyta</taxon>
        <taxon>Embryophyta</taxon>
        <taxon>Tracheophyta</taxon>
        <taxon>Spermatophyta</taxon>
        <taxon>Magnoliopsida</taxon>
        <taxon>Liliopsida</taxon>
        <taxon>Poales</taxon>
        <taxon>Poaceae</taxon>
        <taxon>PACMAD clade</taxon>
        <taxon>Arundinoideae</taxon>
        <taxon>Arundineae</taxon>
        <taxon>Arundo</taxon>
    </lineage>
</organism>
<sequence>MLPLPSLVSLRSYTMLLRDITN</sequence>
<proteinExistence type="predicted"/>
<protein>
    <submittedName>
        <fullName evidence="1">Uncharacterized protein</fullName>
    </submittedName>
</protein>